<protein>
    <recommendedName>
        <fullName evidence="1">DUF4116 domain-containing protein</fullName>
    </recommendedName>
</protein>
<dbReference type="Proteomes" id="UP000816034">
    <property type="component" value="Unassembled WGS sequence"/>
</dbReference>
<feature type="domain" description="DUF4116" evidence="1">
    <location>
        <begin position="150"/>
        <end position="205"/>
    </location>
</feature>
<evidence type="ECO:0000259" key="1">
    <source>
        <dbReference type="Pfam" id="PF13475"/>
    </source>
</evidence>
<keyword evidence="3" id="KW-1185">Reference proteome</keyword>
<gene>
    <name evidence="2" type="ORF">C9374_010019</name>
</gene>
<sequence length="466" mass="53289">MQPLESSSSSSRVVLCLLDDSNILQIPNKYYFMMRTTLAEYSKGRRKYNENKYKWLEQIKNKQIVDKLTFLPIEFIHDREIILNAVIHESLSESMFKISDKDLLLQAVRANSHAIRFASRNLFTDREVVIQAVKQNINVLNHIPNEYRNDKNFVLDVLLTHCTEPSNINNILYFLSQQLKSDKEVVVLAVKQNGASLGCASQELRKDKQVVLQAVQQNGLALQFASLMLKDDKEVVMAAVQQNGHALQHASFTLKLDREVVQSAVRQNGASLAHALFDMTDDKDIVIEAIKQNRNAFPHASPRLKNHSEILTLVGESCSDTIEFLLLKHQSAFGALSLDNVPYPFRNDKQFILRALKNKALVAWEGIPVEIRNDREFALEAIKIDGKYINYLHAFKEDPEIIMQAYQHNNSVISHFPKKIGNDREFIMKYAGVLGRDVFVLNNYMLQDKEVLFSCNEKTHRCLANG</sequence>
<proteinExistence type="predicted"/>
<dbReference type="GeneID" id="68102473"/>
<feature type="domain" description="DUF4116" evidence="1">
    <location>
        <begin position="207"/>
        <end position="255"/>
    </location>
</feature>
<organism evidence="2 3">
    <name type="scientific">Naegleria lovaniensis</name>
    <name type="common">Amoeba</name>
    <dbReference type="NCBI Taxonomy" id="51637"/>
    <lineage>
        <taxon>Eukaryota</taxon>
        <taxon>Discoba</taxon>
        <taxon>Heterolobosea</taxon>
        <taxon>Tetramitia</taxon>
        <taxon>Eutetramitia</taxon>
        <taxon>Vahlkampfiidae</taxon>
        <taxon>Naegleria</taxon>
    </lineage>
</organism>
<dbReference type="EMBL" id="PYSW02000039">
    <property type="protein sequence ID" value="KAG2375396.1"/>
    <property type="molecule type" value="Genomic_DNA"/>
</dbReference>
<reference evidence="2 3" key="1">
    <citation type="journal article" date="2018" name="BMC Genomics">
        <title>The genome of Naegleria lovaniensis, the basis for a comparative approach to unravel pathogenicity factors of the human pathogenic amoeba N. fowleri.</title>
        <authorList>
            <person name="Liechti N."/>
            <person name="Schurch N."/>
            <person name="Bruggmann R."/>
            <person name="Wittwer M."/>
        </authorList>
    </citation>
    <scope>NUCLEOTIDE SEQUENCE [LARGE SCALE GENOMIC DNA]</scope>
    <source>
        <strain evidence="2 3">ATCC 30569</strain>
    </source>
</reference>
<name>A0AA88KH07_NAELO</name>
<feature type="domain" description="DUF4116" evidence="1">
    <location>
        <begin position="100"/>
        <end position="148"/>
    </location>
</feature>
<dbReference type="Pfam" id="PF13475">
    <property type="entry name" value="DUF4116"/>
    <property type="match status" value="6"/>
</dbReference>
<dbReference type="AlphaFoldDB" id="A0AA88KH07"/>
<comment type="caution">
    <text evidence="2">The sequence shown here is derived from an EMBL/GenBank/DDBJ whole genome shotgun (WGS) entry which is preliminary data.</text>
</comment>
<dbReference type="RefSeq" id="XP_044544570.1">
    <property type="nucleotide sequence ID" value="XM_044685517.1"/>
</dbReference>
<evidence type="ECO:0000313" key="2">
    <source>
        <dbReference type="EMBL" id="KAG2375396.1"/>
    </source>
</evidence>
<feature type="domain" description="DUF4116" evidence="1">
    <location>
        <begin position="398"/>
        <end position="429"/>
    </location>
</feature>
<feature type="domain" description="DUF4116" evidence="1">
    <location>
        <begin position="348"/>
        <end position="392"/>
    </location>
</feature>
<dbReference type="InterPro" id="IPR025197">
    <property type="entry name" value="DUF4116"/>
</dbReference>
<accession>A0AA88KH07</accession>
<evidence type="ECO:0000313" key="3">
    <source>
        <dbReference type="Proteomes" id="UP000816034"/>
    </source>
</evidence>
<feature type="domain" description="DUF4116" evidence="1">
    <location>
        <begin position="257"/>
        <end position="305"/>
    </location>
</feature>